<evidence type="ECO:0000259" key="2">
    <source>
        <dbReference type="Pfam" id="PF23920"/>
    </source>
</evidence>
<name>A0A1G8S607_9RHOB</name>
<dbReference type="InterPro" id="IPR055683">
    <property type="entry name" value="DUF7259"/>
</dbReference>
<dbReference type="Proteomes" id="UP000199382">
    <property type="component" value="Unassembled WGS sequence"/>
</dbReference>
<dbReference type="Pfam" id="PF23920">
    <property type="entry name" value="DUF7259"/>
    <property type="match status" value="1"/>
</dbReference>
<dbReference type="AlphaFoldDB" id="A0A1G8S607"/>
<accession>A0A1G8S607</accession>
<proteinExistence type="predicted"/>
<feature type="domain" description="DUF7259" evidence="2">
    <location>
        <begin position="224"/>
        <end position="300"/>
    </location>
</feature>
<evidence type="ECO:0000259" key="1">
    <source>
        <dbReference type="Pfam" id="PF22288"/>
    </source>
</evidence>
<reference evidence="3 4" key="1">
    <citation type="submission" date="2016-10" db="EMBL/GenBank/DDBJ databases">
        <authorList>
            <person name="de Groot N.N."/>
        </authorList>
    </citation>
    <scope>NUCLEOTIDE SEQUENCE [LARGE SCALE GENOMIC DNA]</scope>
    <source>
        <strain evidence="3 4">DSM 25294</strain>
    </source>
</reference>
<dbReference type="InterPro" id="IPR054236">
    <property type="entry name" value="DUF6963"/>
</dbReference>
<evidence type="ECO:0000313" key="4">
    <source>
        <dbReference type="Proteomes" id="UP000199382"/>
    </source>
</evidence>
<dbReference type="Pfam" id="PF22288">
    <property type="entry name" value="DUF6963"/>
    <property type="match status" value="1"/>
</dbReference>
<keyword evidence="4" id="KW-1185">Reference proteome</keyword>
<dbReference type="EMBL" id="FNEK01000014">
    <property type="protein sequence ID" value="SDJ24621.1"/>
    <property type="molecule type" value="Genomic_DNA"/>
</dbReference>
<sequence>MTIGIAVQRAGTARAAIAGLGAVEAVGRGAIGGFVSLAALSPDGQLLKLDTQRGGAKAILASAGWGALETARHAVLMSSGPDRPEPLSQFTPADPAAGLMTGHRLPNMPRPDGLPPNMVALAAMAKGATPTRAIDAALSAYPDLDAGLIVMNLNGEIALSNSLSVDARDDIGSALVSDPSTGLAIGVLHNSIFPHSAMAQLAVSAIIDFASPGDASAQQCGIGGLAVREGDMLRALVIHPGTDRPVAFQSCDADWRRPEWEGCPVRRGDPVIADNRVVGRIVQEAYCILRDGTTIGTRGGDVVSWVERDQG</sequence>
<organism evidence="3 4">
    <name type="scientific">Aliiruegeria lutimaris</name>
    <dbReference type="NCBI Taxonomy" id="571298"/>
    <lineage>
        <taxon>Bacteria</taxon>
        <taxon>Pseudomonadati</taxon>
        <taxon>Pseudomonadota</taxon>
        <taxon>Alphaproteobacteria</taxon>
        <taxon>Rhodobacterales</taxon>
        <taxon>Roseobacteraceae</taxon>
        <taxon>Aliiruegeria</taxon>
    </lineage>
</organism>
<dbReference type="OrthoDB" id="8420134at2"/>
<evidence type="ECO:0000313" key="3">
    <source>
        <dbReference type="EMBL" id="SDJ24621.1"/>
    </source>
</evidence>
<protein>
    <submittedName>
        <fullName evidence="3">Uncharacterized protein</fullName>
    </submittedName>
</protein>
<gene>
    <name evidence="3" type="ORF">SAMN04488026_101465</name>
</gene>
<dbReference type="RefSeq" id="WP_093153779.1">
    <property type="nucleotide sequence ID" value="NZ_FNEK01000014.1"/>
</dbReference>
<dbReference type="STRING" id="571298.SAMN04488026_101465"/>
<feature type="domain" description="DUF6963" evidence="1">
    <location>
        <begin position="2"/>
        <end position="217"/>
    </location>
</feature>